<dbReference type="AlphaFoldDB" id="A0A8C5R0F2"/>
<dbReference type="Ensembl" id="ENSLLET00000047180.1">
    <property type="protein sequence ID" value="ENSLLEP00000045369.1"/>
    <property type="gene ID" value="ENSLLEG00000028788.1"/>
</dbReference>
<name>A0A8C5R0F2_9ANUR</name>
<evidence type="ECO:0000256" key="2">
    <source>
        <dbReference type="SAM" id="Phobius"/>
    </source>
</evidence>
<evidence type="ECO:0000313" key="3">
    <source>
        <dbReference type="Ensembl" id="ENSLLEP00000045369.1"/>
    </source>
</evidence>
<feature type="transmembrane region" description="Helical" evidence="2">
    <location>
        <begin position="237"/>
        <end position="259"/>
    </location>
</feature>
<keyword evidence="2" id="KW-0472">Membrane</keyword>
<dbReference type="PANTHER" id="PTHR28617">
    <property type="entry name" value="CILIA- AND FLAGELLA-ASSOCIATED PROTEIN 77"/>
    <property type="match status" value="1"/>
</dbReference>
<dbReference type="PANTHER" id="PTHR28617:SF1">
    <property type="entry name" value="CILIA- AND FLAGELLA-ASSOCIATED PROTEIN 77"/>
    <property type="match status" value="1"/>
</dbReference>
<feature type="compositionally biased region" description="Basic residues" evidence="1">
    <location>
        <begin position="158"/>
        <end position="168"/>
    </location>
</feature>
<reference evidence="3" key="1">
    <citation type="submission" date="2025-08" db="UniProtKB">
        <authorList>
            <consortium name="Ensembl"/>
        </authorList>
    </citation>
    <scope>IDENTIFICATION</scope>
</reference>
<proteinExistence type="predicted"/>
<protein>
    <submittedName>
        <fullName evidence="3">Uncharacterized protein</fullName>
    </submittedName>
</protein>
<dbReference type="InterPro" id="IPR029147">
    <property type="entry name" value="CFAP77"/>
</dbReference>
<evidence type="ECO:0000256" key="1">
    <source>
        <dbReference type="SAM" id="MobiDB-lite"/>
    </source>
</evidence>
<keyword evidence="2" id="KW-1133">Transmembrane helix</keyword>
<keyword evidence="4" id="KW-1185">Reference proteome</keyword>
<evidence type="ECO:0000313" key="4">
    <source>
        <dbReference type="Proteomes" id="UP000694569"/>
    </source>
</evidence>
<sequence>MRAEVTWEEVKVQSVSNFGAQEVLARCYGNGGTQSLRFTVHFRFVTEAELGKIKRRCYSLPGPDFTYGLNSFLREGGVATAIGQWHTLVPKATVQRKLQPHYIALNREAVKSGLVTAAEHQVYRNTHQIWRPVNEGRLSHPTRPFPPGTTFGISTRSKSQRCKTRGRRYSGGTSPRQTRPLCGSCLDFRSLVLTSIHSPARRHVKRPTRPIIQMASHAGDNTAKAYTTSAERLVGPLTINIALLLHMLQLYLSLSMFILRKTNHIKLSRIIGIIGIQHMAEVWVRRR</sequence>
<keyword evidence="2" id="KW-0812">Transmembrane</keyword>
<organism evidence="3 4">
    <name type="scientific">Leptobrachium leishanense</name>
    <name type="common">Leishan spiny toad</name>
    <dbReference type="NCBI Taxonomy" id="445787"/>
    <lineage>
        <taxon>Eukaryota</taxon>
        <taxon>Metazoa</taxon>
        <taxon>Chordata</taxon>
        <taxon>Craniata</taxon>
        <taxon>Vertebrata</taxon>
        <taxon>Euteleostomi</taxon>
        <taxon>Amphibia</taxon>
        <taxon>Batrachia</taxon>
        <taxon>Anura</taxon>
        <taxon>Pelobatoidea</taxon>
        <taxon>Megophryidae</taxon>
        <taxon>Leptobrachium</taxon>
    </lineage>
</organism>
<dbReference type="OrthoDB" id="532484at2759"/>
<accession>A0A8C5R0F2</accession>
<dbReference type="Proteomes" id="UP000694569">
    <property type="component" value="Unplaced"/>
</dbReference>
<dbReference type="GeneTree" id="ENSGT00940000172576"/>
<reference evidence="3" key="2">
    <citation type="submission" date="2025-09" db="UniProtKB">
        <authorList>
            <consortium name="Ensembl"/>
        </authorList>
    </citation>
    <scope>IDENTIFICATION</scope>
</reference>
<feature type="region of interest" description="Disordered" evidence="1">
    <location>
        <begin position="135"/>
        <end position="176"/>
    </location>
</feature>
<dbReference type="Pfam" id="PF14825">
    <property type="entry name" value="CFAP77"/>
    <property type="match status" value="1"/>
</dbReference>